<feature type="transmembrane region" description="Helical" evidence="12">
    <location>
        <begin position="1134"/>
        <end position="1156"/>
    </location>
</feature>
<feature type="transmembrane region" description="Helical" evidence="12">
    <location>
        <begin position="1180"/>
        <end position="1207"/>
    </location>
</feature>
<dbReference type="InterPro" id="IPR002591">
    <property type="entry name" value="Phosphodiest/P_Trfase"/>
</dbReference>
<reference evidence="14 15" key="1">
    <citation type="submission" date="2023-09" db="EMBL/GenBank/DDBJ databases">
        <authorList>
            <person name="Wang M."/>
        </authorList>
    </citation>
    <scope>NUCLEOTIDE SEQUENCE [LARGE SCALE GENOMIC DNA]</scope>
    <source>
        <strain evidence="14">GT-2023</strain>
        <tissue evidence="14">Liver</tissue>
    </source>
</reference>
<evidence type="ECO:0000256" key="11">
    <source>
        <dbReference type="ARBA" id="ARBA00023180"/>
    </source>
</evidence>
<dbReference type="InterPro" id="IPR007070">
    <property type="entry name" value="GPI_EtnP_transferase_1"/>
</dbReference>
<gene>
    <name evidence="14" type="ORF">QQF64_021930</name>
</gene>
<dbReference type="Proteomes" id="UP001558613">
    <property type="component" value="Unassembled WGS sequence"/>
</dbReference>
<feature type="transmembrane region" description="Helical" evidence="12">
    <location>
        <begin position="636"/>
        <end position="658"/>
    </location>
</feature>
<dbReference type="InterPro" id="IPR037671">
    <property type="entry name" value="PIGN_N"/>
</dbReference>
<dbReference type="EMBL" id="JAYMGO010000024">
    <property type="protein sequence ID" value="KAL1248612.1"/>
    <property type="molecule type" value="Genomic_DNA"/>
</dbReference>
<keyword evidence="11" id="KW-0325">Glycoprotein</keyword>
<comment type="subcellular location">
    <subcellularLocation>
        <location evidence="1">Endoplasmic reticulum membrane</location>
        <topology evidence="1">Multi-pass membrane protein</topology>
    </subcellularLocation>
</comment>
<keyword evidence="10 12" id="KW-0472">Membrane</keyword>
<feature type="transmembrane region" description="Helical" evidence="12">
    <location>
        <begin position="910"/>
        <end position="932"/>
    </location>
</feature>
<dbReference type="Gene3D" id="3.40.720.10">
    <property type="entry name" value="Alkaline Phosphatase, subunit A"/>
    <property type="match status" value="1"/>
</dbReference>
<dbReference type="Gene3D" id="1.20.1070.10">
    <property type="entry name" value="Rhodopsin 7-helix transmembrane proteins"/>
    <property type="match status" value="1"/>
</dbReference>
<feature type="transmembrane region" description="Helical" evidence="12">
    <location>
        <begin position="724"/>
        <end position="742"/>
    </location>
</feature>
<dbReference type="SUPFAM" id="SSF81321">
    <property type="entry name" value="Family A G protein-coupled receptor-like"/>
    <property type="match status" value="1"/>
</dbReference>
<feature type="transmembrane region" description="Helical" evidence="12">
    <location>
        <begin position="952"/>
        <end position="985"/>
    </location>
</feature>
<name>A0ABR3L6V7_9TELE</name>
<feature type="transmembrane region" description="Helical" evidence="12">
    <location>
        <begin position="1101"/>
        <end position="1122"/>
    </location>
</feature>
<comment type="pathway">
    <text evidence="2">Glycolipid biosynthesis; glycosylphosphatidylinositol-anchor biosynthesis.</text>
</comment>
<proteinExistence type="inferred from homology"/>
<evidence type="ECO:0000256" key="5">
    <source>
        <dbReference type="ARBA" id="ARBA00022502"/>
    </source>
</evidence>
<dbReference type="InterPro" id="IPR017452">
    <property type="entry name" value="GPCR_Rhodpsn_7TM"/>
</dbReference>
<keyword evidence="5" id="KW-0337">GPI-anchor biosynthesis</keyword>
<dbReference type="SUPFAM" id="SSF53649">
    <property type="entry name" value="Alkaline phosphatase-like"/>
    <property type="match status" value="1"/>
</dbReference>
<keyword evidence="15" id="KW-1185">Reference proteome</keyword>
<evidence type="ECO:0000256" key="9">
    <source>
        <dbReference type="ARBA" id="ARBA00022989"/>
    </source>
</evidence>
<evidence type="ECO:0000256" key="6">
    <source>
        <dbReference type="ARBA" id="ARBA00022679"/>
    </source>
</evidence>
<dbReference type="Pfam" id="PF01663">
    <property type="entry name" value="Phosphodiest"/>
    <property type="match status" value="1"/>
</dbReference>
<dbReference type="InterPro" id="IPR000276">
    <property type="entry name" value="GPCR_Rhodpsn"/>
</dbReference>
<feature type="transmembrane region" description="Helical" evidence="12">
    <location>
        <begin position="805"/>
        <end position="823"/>
    </location>
</feature>
<feature type="domain" description="G-protein coupled receptors family 1 profile" evidence="13">
    <location>
        <begin position="1037"/>
        <end position="1249"/>
    </location>
</feature>
<evidence type="ECO:0000256" key="4">
    <source>
        <dbReference type="ARBA" id="ARBA00020831"/>
    </source>
</evidence>
<feature type="transmembrane region" description="Helical" evidence="12">
    <location>
        <begin position="878"/>
        <end position="898"/>
    </location>
</feature>
<comment type="caution">
    <text evidence="14">The sequence shown here is derived from an EMBL/GenBank/DDBJ whole genome shotgun (WGS) entry which is preliminary data.</text>
</comment>
<feature type="transmembrane region" description="Helical" evidence="12">
    <location>
        <begin position="1059"/>
        <end position="1081"/>
    </location>
</feature>
<feature type="transmembrane region" description="Helical" evidence="12">
    <location>
        <begin position="21"/>
        <end position="43"/>
    </location>
</feature>
<feature type="transmembrane region" description="Helical" evidence="12">
    <location>
        <begin position="503"/>
        <end position="519"/>
    </location>
</feature>
<feature type="transmembrane region" description="Helical" evidence="12">
    <location>
        <begin position="670"/>
        <end position="688"/>
    </location>
</feature>
<dbReference type="InterPro" id="IPR017852">
    <property type="entry name" value="GPI_EtnP_transferase_1_C"/>
</dbReference>
<evidence type="ECO:0000256" key="1">
    <source>
        <dbReference type="ARBA" id="ARBA00004477"/>
    </source>
</evidence>
<feature type="transmembrane region" description="Helical" evidence="12">
    <location>
        <begin position="612"/>
        <end position="630"/>
    </location>
</feature>
<keyword evidence="8" id="KW-0256">Endoplasmic reticulum</keyword>
<keyword evidence="9 12" id="KW-1133">Transmembrane helix</keyword>
<sequence>MHCAISTESATGLTADTMKMMTFFIVGLIVHVVFFLSIFDIYFTSPLVHGMTPQRVPLAPPAKRLVLFVADGLRADSLFKPDDNGTARAPYLRRVIEESGTWGVSHTRVPTESRPGHVALIAGFYEDVSAVAKGWKENPVEFDSVFNESRHTWCWGSPDILPMFAKGATGDHVYTRTYPPEREDFASTDASRLDTWVFDEVKDFLNVAKSNKTLLNMLHEEQNVFFLHLLGMDTNGHAHRPMSKEYLENIDLVDAGVTEIVSVMDDFFGHDGKTAYVFTSDHGMTNWGSHGAGHPSETLTPLVAWGAGVQTAKRESSHKYDDNYLKEWGLETSRRVDVSQADIAPLMSSLIGVPFPLNSVGVLPLNYLNNSQHFKAESIYANAVQILEQFRVKMAQKKETTLSFLFTPYQPLTDSKQMDFVRNVRSLIQKGQFDEAIRYCEDLIVQAMEGLSYYHTYDRLFLGSSVVLGFIGWTSYVVLYILKTHASLRKPPTNTHMVTERSLGQMFLCIGLLVALFLMVQSSPWTYYIYCLLPVPVWFSVLREFETLASLVRSIPSLPLSKCFGYFLLVMFGIELLVLSFFYRAMLTLGLVVLALWPVVSSLYTKAKFRSLSWMLSCLLLAVFPLLPVVGREPDVNYVICAGVLTLFNSSSYLWSSWRRSPLIRRDRQLFICQMMQVVLCAYTLTSTHSSLQLKQGLPLFNQLVSWLTLVSSFLIPLLSSTKLFHRLLSILMSLVCVYLLLSTGYEALFPPMLSWLMFAWINIEQEAMNTQGSSNWTELSSIDFAENIDITKIRQLRLDDIRRSYFFVFFIIIAFFGCGNIASINSFDPASVYCFLTVFNPFVMGGLLMWKVLIPFVIVMCTFESIQVSTQLSSRSLFLIVLVISDLMALHFFFLVKDYGSWLDIGTSISHYVIVMSMTIFLMLLSVMTHILTSKRILIGRNRKMHFSVRVFLFLGTNAANILPYFLICSAIVYNCVAVLRYVFSLGNMTMNTTVSNITSSAVTPISTTTAHPFHLTEPFRVALIIIYSVVLLVGITGLTVMMSLLKTNIRSLTTIAFLNLMVAHFIFLLTVPFRIYYYASQEWQLSPRFCKLVSAMVHIHIYMVFTIYSILLTVRFLQFYKKTQRTEFYRRLHGLGASALVWCVLLTIMVPLVLKQYGRKHTQEKECFKFEKLLEEKYVYVLNMILCIFIITVSCAQTCIQAIILRTMILKYGPASRSQQEFWVQIKNLSFVLIMLTCLVPYHLFRLQYLNNTTDLDQINEVFLAITGLTCLDMLTFTGKSIYKVCWA</sequence>
<evidence type="ECO:0000313" key="15">
    <source>
        <dbReference type="Proteomes" id="UP001558613"/>
    </source>
</evidence>
<dbReference type="PANTHER" id="PTHR12250">
    <property type="entry name" value="PHOSPHATIDYLINOSITOL GLYCAN, CLASS N"/>
    <property type="match status" value="1"/>
</dbReference>
<feature type="transmembrane region" description="Helical" evidence="12">
    <location>
        <begin position="460"/>
        <end position="482"/>
    </location>
</feature>
<dbReference type="PANTHER" id="PTHR12250:SF0">
    <property type="entry name" value="GPI ETHANOLAMINE PHOSPHATE TRANSFERASE 1"/>
    <property type="match status" value="1"/>
</dbReference>
<protein>
    <recommendedName>
        <fullName evidence="4">GPI ethanolamine phosphate transferase 1</fullName>
    </recommendedName>
</protein>
<feature type="transmembrane region" description="Helical" evidence="12">
    <location>
        <begin position="563"/>
        <end position="583"/>
    </location>
</feature>
<feature type="transmembrane region" description="Helical" evidence="12">
    <location>
        <begin position="1023"/>
        <end position="1047"/>
    </location>
</feature>
<feature type="transmembrane region" description="Helical" evidence="12">
    <location>
        <begin position="1228"/>
        <end position="1247"/>
    </location>
</feature>
<evidence type="ECO:0000256" key="2">
    <source>
        <dbReference type="ARBA" id="ARBA00004687"/>
    </source>
</evidence>
<feature type="transmembrane region" description="Helical" evidence="12">
    <location>
        <begin position="525"/>
        <end position="542"/>
    </location>
</feature>
<organism evidence="14 15">
    <name type="scientific">Cirrhinus molitorella</name>
    <name type="common">mud carp</name>
    <dbReference type="NCBI Taxonomy" id="172907"/>
    <lineage>
        <taxon>Eukaryota</taxon>
        <taxon>Metazoa</taxon>
        <taxon>Chordata</taxon>
        <taxon>Craniata</taxon>
        <taxon>Vertebrata</taxon>
        <taxon>Euteleostomi</taxon>
        <taxon>Actinopterygii</taxon>
        <taxon>Neopterygii</taxon>
        <taxon>Teleostei</taxon>
        <taxon>Ostariophysi</taxon>
        <taxon>Cypriniformes</taxon>
        <taxon>Cyprinidae</taxon>
        <taxon>Labeoninae</taxon>
        <taxon>Labeonini</taxon>
        <taxon>Cirrhinus</taxon>
    </lineage>
</organism>
<evidence type="ECO:0000256" key="7">
    <source>
        <dbReference type="ARBA" id="ARBA00022692"/>
    </source>
</evidence>
<dbReference type="Pfam" id="PF04987">
    <property type="entry name" value="PigN"/>
    <property type="match status" value="1"/>
</dbReference>
<evidence type="ECO:0000256" key="10">
    <source>
        <dbReference type="ARBA" id="ARBA00023136"/>
    </source>
</evidence>
<dbReference type="Pfam" id="PF00001">
    <property type="entry name" value="7tm_1"/>
    <property type="match status" value="1"/>
</dbReference>
<dbReference type="CDD" id="cd16020">
    <property type="entry name" value="GPI_EPT_1"/>
    <property type="match status" value="1"/>
</dbReference>
<evidence type="ECO:0000313" key="14">
    <source>
        <dbReference type="EMBL" id="KAL1248612.1"/>
    </source>
</evidence>
<evidence type="ECO:0000256" key="12">
    <source>
        <dbReference type="SAM" id="Phobius"/>
    </source>
</evidence>
<keyword evidence="6" id="KW-0808">Transferase</keyword>
<dbReference type="PROSITE" id="PS50262">
    <property type="entry name" value="G_PROTEIN_RECEP_F1_2"/>
    <property type="match status" value="1"/>
</dbReference>
<feature type="transmembrane region" description="Helical" evidence="12">
    <location>
        <begin position="589"/>
        <end position="605"/>
    </location>
</feature>
<dbReference type="InterPro" id="IPR017850">
    <property type="entry name" value="Alkaline_phosphatase_core_sf"/>
</dbReference>
<evidence type="ECO:0000256" key="3">
    <source>
        <dbReference type="ARBA" id="ARBA00008400"/>
    </source>
</evidence>
<feature type="transmembrane region" description="Helical" evidence="12">
    <location>
        <begin position="843"/>
        <end position="866"/>
    </location>
</feature>
<evidence type="ECO:0000256" key="8">
    <source>
        <dbReference type="ARBA" id="ARBA00022824"/>
    </source>
</evidence>
<comment type="similarity">
    <text evidence="3">Belongs to the PIGG/PIGN/PIGO family. PIGN subfamily.</text>
</comment>
<evidence type="ECO:0000259" key="13">
    <source>
        <dbReference type="PROSITE" id="PS50262"/>
    </source>
</evidence>
<keyword evidence="7 12" id="KW-0812">Transmembrane</keyword>
<accession>A0ABR3L6V7</accession>